<dbReference type="Proteomes" id="UP000837857">
    <property type="component" value="Chromosome 9"/>
</dbReference>
<accession>A0ABN8JA14</accession>
<organism evidence="1 2">
    <name type="scientific">Iphiclides podalirius</name>
    <name type="common">scarce swallowtail</name>
    <dbReference type="NCBI Taxonomy" id="110791"/>
    <lineage>
        <taxon>Eukaryota</taxon>
        <taxon>Metazoa</taxon>
        <taxon>Ecdysozoa</taxon>
        <taxon>Arthropoda</taxon>
        <taxon>Hexapoda</taxon>
        <taxon>Insecta</taxon>
        <taxon>Pterygota</taxon>
        <taxon>Neoptera</taxon>
        <taxon>Endopterygota</taxon>
        <taxon>Lepidoptera</taxon>
        <taxon>Glossata</taxon>
        <taxon>Ditrysia</taxon>
        <taxon>Papilionoidea</taxon>
        <taxon>Papilionidae</taxon>
        <taxon>Papilioninae</taxon>
        <taxon>Iphiclides</taxon>
    </lineage>
</organism>
<sequence length="104" mass="11332">MRELNFRPSGRKSFVNLWPRTGGDRTAGSIWPEWFCGVCARSVAMPIALIAAKCIEKILDSLPRGVTAPGSPAHAVHKTQQKLHLGLAPNAFYCERNSSVARAS</sequence>
<evidence type="ECO:0000313" key="1">
    <source>
        <dbReference type="EMBL" id="CAH2077303.1"/>
    </source>
</evidence>
<dbReference type="EMBL" id="OW152821">
    <property type="protein sequence ID" value="CAH2077303.1"/>
    <property type="molecule type" value="Genomic_DNA"/>
</dbReference>
<evidence type="ECO:0000313" key="2">
    <source>
        <dbReference type="Proteomes" id="UP000837857"/>
    </source>
</evidence>
<gene>
    <name evidence="1" type="ORF">IPOD504_LOCUS17645</name>
</gene>
<proteinExistence type="predicted"/>
<keyword evidence="2" id="KW-1185">Reference proteome</keyword>
<reference evidence="1" key="1">
    <citation type="submission" date="2022-03" db="EMBL/GenBank/DDBJ databases">
        <authorList>
            <person name="Martin H S."/>
        </authorList>
    </citation>
    <scope>NUCLEOTIDE SEQUENCE</scope>
</reference>
<name>A0ABN8JA14_9NEOP</name>
<protein>
    <submittedName>
        <fullName evidence="1">Uncharacterized protein</fullName>
    </submittedName>
</protein>
<feature type="non-terminal residue" evidence="1">
    <location>
        <position position="1"/>
    </location>
</feature>